<feature type="compositionally biased region" description="Low complexity" evidence="1">
    <location>
        <begin position="8"/>
        <end position="18"/>
    </location>
</feature>
<keyword evidence="3" id="KW-1185">Reference proteome</keyword>
<protein>
    <submittedName>
        <fullName evidence="2">Uncharacterized protein</fullName>
    </submittedName>
</protein>
<sequence>MANFKYCNNNNKNNGGNWKKPKDDNFHGNSMPGSHINRKISSVNGRQLSAHQLEERFCATIGGVSLQEIVENQRYMYQHKKILEWNDSAVEEAFRDAKNRFLANIHGQPCDIKLPDPDIFNDNVNWNSTVDPDLLSDLENRDLDSSSEIENKDGGVVVGIPSVICQSDFTPTGWGDAEYVNPRQDFCEKQVDVGNDGWADSGFKRDETKFSNGWEDDYVYVAQNMVRDGENRVNGQTWNSYRKQQRDYGYNRKGDHGGWGTSRYKISRFQHNNYAQPLDNYGGKRGNFSCERPLLTWKPVTRRW</sequence>
<name>A0AAW1H5U5_SAPOF</name>
<evidence type="ECO:0000256" key="1">
    <source>
        <dbReference type="SAM" id="MobiDB-lite"/>
    </source>
</evidence>
<proteinExistence type="predicted"/>
<evidence type="ECO:0000313" key="2">
    <source>
        <dbReference type="EMBL" id="KAK9671125.1"/>
    </source>
</evidence>
<dbReference type="Proteomes" id="UP001443914">
    <property type="component" value="Unassembled WGS sequence"/>
</dbReference>
<evidence type="ECO:0000313" key="3">
    <source>
        <dbReference type="Proteomes" id="UP001443914"/>
    </source>
</evidence>
<accession>A0AAW1H5U5</accession>
<dbReference type="PANTHER" id="PTHR34567">
    <property type="entry name" value="FK506-BINDING-LIKE PROTEIN"/>
    <property type="match status" value="1"/>
</dbReference>
<dbReference type="AlphaFoldDB" id="A0AAW1H5U5"/>
<dbReference type="EMBL" id="JBDFQZ010000012">
    <property type="protein sequence ID" value="KAK9671125.1"/>
    <property type="molecule type" value="Genomic_DNA"/>
</dbReference>
<gene>
    <name evidence="2" type="ORF">RND81_12G008300</name>
</gene>
<reference evidence="2" key="1">
    <citation type="submission" date="2024-03" db="EMBL/GenBank/DDBJ databases">
        <title>WGS assembly of Saponaria officinalis var. Norfolk2.</title>
        <authorList>
            <person name="Jenkins J."/>
            <person name="Shu S."/>
            <person name="Grimwood J."/>
            <person name="Barry K."/>
            <person name="Goodstein D."/>
            <person name="Schmutz J."/>
            <person name="Leebens-Mack J."/>
            <person name="Osbourn A."/>
        </authorList>
    </citation>
    <scope>NUCLEOTIDE SEQUENCE [LARGE SCALE GENOMIC DNA]</scope>
    <source>
        <strain evidence="2">JIC</strain>
    </source>
</reference>
<organism evidence="2 3">
    <name type="scientific">Saponaria officinalis</name>
    <name type="common">Common soapwort</name>
    <name type="synonym">Lychnis saponaria</name>
    <dbReference type="NCBI Taxonomy" id="3572"/>
    <lineage>
        <taxon>Eukaryota</taxon>
        <taxon>Viridiplantae</taxon>
        <taxon>Streptophyta</taxon>
        <taxon>Embryophyta</taxon>
        <taxon>Tracheophyta</taxon>
        <taxon>Spermatophyta</taxon>
        <taxon>Magnoliopsida</taxon>
        <taxon>eudicotyledons</taxon>
        <taxon>Gunneridae</taxon>
        <taxon>Pentapetalae</taxon>
        <taxon>Caryophyllales</taxon>
        <taxon>Caryophyllaceae</taxon>
        <taxon>Caryophylleae</taxon>
        <taxon>Saponaria</taxon>
    </lineage>
</organism>
<dbReference type="PANTHER" id="PTHR34567:SF3">
    <property type="entry name" value="FK506-BINDING-LIKE PROTEIN"/>
    <property type="match status" value="1"/>
</dbReference>
<feature type="region of interest" description="Disordered" evidence="1">
    <location>
        <begin position="1"/>
        <end position="33"/>
    </location>
</feature>
<comment type="caution">
    <text evidence="2">The sequence shown here is derived from an EMBL/GenBank/DDBJ whole genome shotgun (WGS) entry which is preliminary data.</text>
</comment>